<organism evidence="1 3">
    <name type="scientific">Alkalihalobacillus alcalophilus ATCC 27647 = CGMCC 1.3604</name>
    <dbReference type="NCBI Taxonomy" id="1218173"/>
    <lineage>
        <taxon>Bacteria</taxon>
        <taxon>Bacillati</taxon>
        <taxon>Bacillota</taxon>
        <taxon>Bacilli</taxon>
        <taxon>Bacillales</taxon>
        <taxon>Bacillaceae</taxon>
        <taxon>Alkalihalobacillus</taxon>
    </lineage>
</organism>
<protein>
    <submittedName>
        <fullName evidence="1">Uncharacterized protein</fullName>
    </submittedName>
</protein>
<evidence type="ECO:0000313" key="1">
    <source>
        <dbReference type="EMBL" id="KGA98369.1"/>
    </source>
</evidence>
<dbReference type="Proteomes" id="UP000002754">
    <property type="component" value="Unassembled WGS sequence"/>
</dbReference>
<evidence type="ECO:0000313" key="2">
    <source>
        <dbReference type="EMBL" id="THG91630.1"/>
    </source>
</evidence>
<reference evidence="1 3" key="1">
    <citation type="journal article" date="2014" name="Genome Announc.">
        <title>Draft Genome Sequence of Bacillus alcalophilus AV1934, a Classic Alkaliphile Isolated from Human Feces in 1934.</title>
        <authorList>
            <person name="Attie O."/>
            <person name="Jayaprakash A."/>
            <person name="Shah H."/>
            <person name="Paulsen I.T."/>
            <person name="Morino M."/>
            <person name="Takahashi Y."/>
            <person name="Narumi I."/>
            <person name="Sachidanandam R."/>
            <person name="Satoh K."/>
            <person name="Ito M."/>
            <person name="Krulwich T.A."/>
        </authorList>
    </citation>
    <scope>NUCLEOTIDE SEQUENCE [LARGE SCALE GENOMIC DNA]</scope>
    <source>
        <strain evidence="1 3">AV1934</strain>
    </source>
</reference>
<comment type="caution">
    <text evidence="1">The sequence shown here is derived from an EMBL/GenBank/DDBJ whole genome shotgun (WGS) entry which is preliminary data.</text>
</comment>
<gene>
    <name evidence="2" type="ORF">AJ85_04110</name>
    <name evidence="1" type="ORF">BALCAV_0204620</name>
</gene>
<sequence>MRNIWFKTVITISTLLFFTTGCNSITKENLLDEMNETAETIETYIVENKISVQVTETNGHVQDYGGLTVQGQIDLKESKGFIEMQEDYITEQYETFAYFNGDEHFVNWLGNGWYDENWTTEQMHFYFLTDYNLVIDAINSVTVPINADFEETRDYYLLNYTEYNAEAFEKFAQILGFDLYEDVIKEMHLTIQFQKKPFALQKLEFTLIEEANGVTREAVMEIEFQRVNEDFEIEVPYDIIGEEDQL</sequence>
<dbReference type="AlphaFoldDB" id="A0A094WKV1"/>
<proteinExistence type="predicted"/>
<reference evidence="2 4" key="2">
    <citation type="submission" date="2014-01" db="EMBL/GenBank/DDBJ databases">
        <title>Draft genome sequencing of Bacillus alcalophilus CGMCC 1.3604.</title>
        <authorList>
            <person name="Yang J."/>
            <person name="Diao L."/>
            <person name="Yang S."/>
        </authorList>
    </citation>
    <scope>NUCLEOTIDE SEQUENCE [LARGE SCALE GENOMIC DNA]</scope>
    <source>
        <strain evidence="2 4">CGMCC 1.3604</strain>
    </source>
</reference>
<dbReference type="RefSeq" id="WP_003323976.1">
    <property type="nucleotide sequence ID" value="NZ_ALPT02000011.1"/>
</dbReference>
<keyword evidence="3" id="KW-1185">Reference proteome</keyword>
<dbReference type="EMBL" id="ALPT02000011">
    <property type="protein sequence ID" value="KGA98369.1"/>
    <property type="molecule type" value="Genomic_DNA"/>
</dbReference>
<evidence type="ECO:0000313" key="3">
    <source>
        <dbReference type="Proteomes" id="UP000002754"/>
    </source>
</evidence>
<accession>A0A094WKV1</accession>
<dbReference type="EMBL" id="JALP01000061">
    <property type="protein sequence ID" value="THG91630.1"/>
    <property type="molecule type" value="Genomic_DNA"/>
</dbReference>
<dbReference type="PROSITE" id="PS51257">
    <property type="entry name" value="PROKAR_LIPOPROTEIN"/>
    <property type="match status" value="1"/>
</dbReference>
<dbReference type="Proteomes" id="UP000297014">
    <property type="component" value="Unassembled WGS sequence"/>
</dbReference>
<evidence type="ECO:0000313" key="4">
    <source>
        <dbReference type="Proteomes" id="UP000297014"/>
    </source>
</evidence>
<name>A0A094WKV1_ALKAL</name>